<gene>
    <name evidence="5" type="primary">nad9</name>
</gene>
<dbReference type="GO" id="GO:0008137">
    <property type="term" value="F:NADH dehydrogenase (ubiquinone) activity"/>
    <property type="evidence" value="ECO:0007669"/>
    <property type="project" value="InterPro"/>
</dbReference>
<evidence type="ECO:0000259" key="4">
    <source>
        <dbReference type="Pfam" id="PF00329"/>
    </source>
</evidence>
<dbReference type="InterPro" id="IPR010218">
    <property type="entry name" value="NADH_DH_suC"/>
</dbReference>
<geneLocation type="mitochondrion" evidence="5"/>
<dbReference type="Gene3D" id="3.30.460.80">
    <property type="entry name" value="NADH:ubiquinone oxidoreductase, 30kDa subunit"/>
    <property type="match status" value="1"/>
</dbReference>
<accession>A0A481XLB3</accession>
<evidence type="ECO:0000256" key="2">
    <source>
        <dbReference type="ARBA" id="ARBA00022448"/>
    </source>
</evidence>
<dbReference type="PROSITE" id="PS00542">
    <property type="entry name" value="COMPLEX1_30K"/>
    <property type="match status" value="1"/>
</dbReference>
<dbReference type="InterPro" id="IPR020396">
    <property type="entry name" value="NADH_UbQ_OxRdtase_CS"/>
</dbReference>
<dbReference type="GO" id="GO:0016651">
    <property type="term" value="F:oxidoreductase activity, acting on NAD(P)H"/>
    <property type="evidence" value="ECO:0007669"/>
    <property type="project" value="InterPro"/>
</dbReference>
<dbReference type="Pfam" id="PF00329">
    <property type="entry name" value="Complex1_30kDa"/>
    <property type="match status" value="1"/>
</dbReference>
<protein>
    <submittedName>
        <fullName evidence="5">NADH dehydrogenase subunit 9</fullName>
    </submittedName>
</protein>
<feature type="domain" description="NADH:ubiquinone oxidoreductase 30kDa subunit" evidence="4">
    <location>
        <begin position="29"/>
        <end position="149"/>
    </location>
</feature>
<keyword evidence="2 3" id="KW-0813">Transport</keyword>
<keyword evidence="3" id="KW-0520">NAD</keyword>
<dbReference type="NCBIfam" id="NF004733">
    <property type="entry name" value="PRK06074.1-5"/>
    <property type="match status" value="1"/>
</dbReference>
<evidence type="ECO:0000313" key="5">
    <source>
        <dbReference type="EMBL" id="QBK37899.1"/>
    </source>
</evidence>
<keyword evidence="3" id="KW-1278">Translocase</keyword>
<evidence type="ECO:0000256" key="3">
    <source>
        <dbReference type="RuleBase" id="RU003456"/>
    </source>
</evidence>
<sequence>MFTFYKWISSVLANVLNGSFFINDHITLVVKKESLIDVIRFLKSNSHCQFIVLSDIAGVDYPFRANRFEVVYQLLSIRYNCRITVKVNLASEEAVPSITSIHESANWYEREAFDLFGIFFSNHPDLRRILTDYGFEGHPMRKDFPLTGFHELRYDIEKKRVVCEPLELSQEFRNYTFNSSSQLTKPVISLFLNETLD</sequence>
<dbReference type="InterPro" id="IPR037232">
    <property type="entry name" value="NADH_quin_OxRdtase_su_C/D-like"/>
</dbReference>
<dbReference type="EMBL" id="MH259702">
    <property type="protein sequence ID" value="QBK37899.1"/>
    <property type="molecule type" value="Genomic_DNA"/>
</dbReference>
<proteinExistence type="inferred from homology"/>
<organism evidence="5">
    <name type="scientific">Aurantiochytrium acetophilum</name>
    <dbReference type="NCBI Taxonomy" id="2172886"/>
    <lineage>
        <taxon>Eukaryota</taxon>
        <taxon>Sar</taxon>
        <taxon>Stramenopiles</taxon>
        <taxon>Bigyra</taxon>
        <taxon>Labyrinthulomycetes</taxon>
        <taxon>Thraustochytrida</taxon>
        <taxon>Thraustochytriidae</taxon>
        <taxon>Aurantiochytrium</taxon>
    </lineage>
</organism>
<dbReference type="SUPFAM" id="SSF143243">
    <property type="entry name" value="Nqo5-like"/>
    <property type="match status" value="1"/>
</dbReference>
<dbReference type="NCBIfam" id="TIGR01961">
    <property type="entry name" value="NuoC_fam"/>
    <property type="match status" value="1"/>
</dbReference>
<dbReference type="HAMAP" id="MF_01357">
    <property type="entry name" value="NDH1_NuoC"/>
    <property type="match status" value="1"/>
</dbReference>
<evidence type="ECO:0000256" key="1">
    <source>
        <dbReference type="ARBA" id="ARBA00007569"/>
    </source>
</evidence>
<keyword evidence="5" id="KW-0496">Mitochondrion</keyword>
<dbReference type="PANTHER" id="PTHR10884:SF14">
    <property type="entry name" value="NADH DEHYDROGENASE [UBIQUINONE] IRON-SULFUR PROTEIN 3, MITOCHONDRIAL"/>
    <property type="match status" value="1"/>
</dbReference>
<dbReference type="AlphaFoldDB" id="A0A481XLB3"/>
<dbReference type="InterPro" id="IPR001268">
    <property type="entry name" value="NADH_UbQ_OxRdtase_30kDa_su"/>
</dbReference>
<dbReference type="PANTHER" id="PTHR10884">
    <property type="entry name" value="NADH DEHYDROGENASE UBIQUINONE IRON-SULFUR PROTEIN 3"/>
    <property type="match status" value="1"/>
</dbReference>
<comment type="similarity">
    <text evidence="1 3">Belongs to the complex I 30 kDa subunit family.</text>
</comment>
<name>A0A481XLB3_9STRA</name>
<reference evidence="5" key="1">
    <citation type="submission" date="2018-04" db="EMBL/GenBank/DDBJ databases">
        <title>Morphology and molecular phylogeny of Aurantiochytrium acetophilum sp. nov. (Labyrinthulales, Thraustochytriaceae) and its complete genome.</title>
        <authorList>
            <person name="Ganuza E."/>
            <person name="Andersen R.A."/>
            <person name="Yang S."/>
        </authorList>
    </citation>
    <scope>NUCLEOTIDE SEQUENCE</scope>
</reference>